<keyword evidence="2" id="KW-1185">Reference proteome</keyword>
<reference evidence="2" key="1">
    <citation type="journal article" date="2010" name="Genome Biol.">
        <title>Genome sequence of the necrotrophic plant pathogen Pythium ultimum reveals original pathogenicity mechanisms and effector repertoire.</title>
        <authorList>
            <person name="Levesque C.A."/>
            <person name="Brouwer H."/>
            <person name="Cano L."/>
            <person name="Hamilton J.P."/>
            <person name="Holt C."/>
            <person name="Huitema E."/>
            <person name="Raffaele S."/>
            <person name="Robideau G.P."/>
            <person name="Thines M."/>
            <person name="Win J."/>
            <person name="Zerillo M.M."/>
            <person name="Beakes G.W."/>
            <person name="Boore J.L."/>
            <person name="Busam D."/>
            <person name="Dumas B."/>
            <person name="Ferriera S."/>
            <person name="Fuerstenberg S.I."/>
            <person name="Gachon C.M."/>
            <person name="Gaulin E."/>
            <person name="Govers F."/>
            <person name="Grenville-Briggs L."/>
            <person name="Horner N."/>
            <person name="Hostetler J."/>
            <person name="Jiang R.H."/>
            <person name="Johnson J."/>
            <person name="Krajaejun T."/>
            <person name="Lin H."/>
            <person name="Meijer H.J."/>
            <person name="Moore B."/>
            <person name="Morris P."/>
            <person name="Phuntmart V."/>
            <person name="Puiu D."/>
            <person name="Shetty J."/>
            <person name="Stajich J.E."/>
            <person name="Tripathy S."/>
            <person name="Wawra S."/>
            <person name="van West P."/>
            <person name="Whitty B.R."/>
            <person name="Coutinho P.M."/>
            <person name="Henrissat B."/>
            <person name="Martin F."/>
            <person name="Thomas P.D."/>
            <person name="Tyler B.M."/>
            <person name="De Vries R.P."/>
            <person name="Kamoun S."/>
            <person name="Yandell M."/>
            <person name="Tisserat N."/>
            <person name="Buell C.R."/>
        </authorList>
    </citation>
    <scope>NUCLEOTIDE SEQUENCE</scope>
    <source>
        <strain evidence="2">DAOM:BR144</strain>
    </source>
</reference>
<accession>K3X3L9</accession>
<name>K3X3L9_GLOUD</name>
<evidence type="ECO:0000313" key="2">
    <source>
        <dbReference type="Proteomes" id="UP000019132"/>
    </source>
</evidence>
<dbReference type="EMBL" id="GL376637">
    <property type="status" value="NOT_ANNOTATED_CDS"/>
    <property type="molecule type" value="Genomic_DNA"/>
</dbReference>
<evidence type="ECO:0000313" key="1">
    <source>
        <dbReference type="EnsemblProtists" id="PYU1_T011818"/>
    </source>
</evidence>
<dbReference type="HOGENOM" id="CLU_2874862_0_0_1"/>
<organism evidence="1 2">
    <name type="scientific">Globisporangium ultimum (strain ATCC 200006 / CBS 805.95 / DAOM BR144)</name>
    <name type="common">Pythium ultimum</name>
    <dbReference type="NCBI Taxonomy" id="431595"/>
    <lineage>
        <taxon>Eukaryota</taxon>
        <taxon>Sar</taxon>
        <taxon>Stramenopiles</taxon>
        <taxon>Oomycota</taxon>
        <taxon>Peronosporomycetes</taxon>
        <taxon>Pythiales</taxon>
        <taxon>Pythiaceae</taxon>
        <taxon>Globisporangium</taxon>
    </lineage>
</organism>
<sequence length="64" mass="7144">MRGPAVCVDSPSDAPLVSWEKFERKSMEFVLRESGVKIPTFSLVAARFGNNSGDKEKRLAFLQI</sequence>
<dbReference type="Proteomes" id="UP000019132">
    <property type="component" value="Unassembled WGS sequence"/>
</dbReference>
<reference evidence="2" key="2">
    <citation type="submission" date="2010-04" db="EMBL/GenBank/DDBJ databases">
        <authorList>
            <person name="Buell R."/>
            <person name="Hamilton J."/>
            <person name="Hostetler J."/>
        </authorList>
    </citation>
    <scope>NUCLEOTIDE SEQUENCE [LARGE SCALE GENOMIC DNA]</scope>
    <source>
        <strain evidence="2">DAOM:BR144</strain>
    </source>
</reference>
<dbReference type="InParanoid" id="K3X3L9"/>
<dbReference type="EnsemblProtists" id="PYU1_T011818">
    <property type="protein sequence ID" value="PYU1_T011818"/>
    <property type="gene ID" value="PYU1_G011792"/>
</dbReference>
<reference evidence="1" key="3">
    <citation type="submission" date="2015-02" db="UniProtKB">
        <authorList>
            <consortium name="EnsemblProtists"/>
        </authorList>
    </citation>
    <scope>IDENTIFICATION</scope>
    <source>
        <strain evidence="1">DAOM BR144</strain>
    </source>
</reference>
<protein>
    <submittedName>
        <fullName evidence="1">Uncharacterized protein</fullName>
    </submittedName>
</protein>
<dbReference type="VEuPathDB" id="FungiDB:PYU1_G011792"/>
<proteinExistence type="predicted"/>
<dbReference type="AlphaFoldDB" id="K3X3L9"/>